<dbReference type="AlphaFoldDB" id="A0A317E9F7"/>
<comment type="caution">
    <text evidence="3">The sequence shown here is derived from an EMBL/GenBank/DDBJ whole genome shotgun (WGS) entry which is preliminary data.</text>
</comment>
<protein>
    <submittedName>
        <fullName evidence="3">Cell shape determination protein CcmA</fullName>
    </submittedName>
</protein>
<evidence type="ECO:0000256" key="1">
    <source>
        <dbReference type="ARBA" id="ARBA00044755"/>
    </source>
</evidence>
<feature type="region of interest" description="Disordered" evidence="2">
    <location>
        <begin position="1"/>
        <end position="25"/>
    </location>
</feature>
<dbReference type="Pfam" id="PF04519">
    <property type="entry name" value="Bactofilin"/>
    <property type="match status" value="1"/>
</dbReference>
<sequence>MFNRSKAGTVSRKPDPKRRSAGPLPSLLAESLTVEGNLSSTGDLQIDGTVKGDISCRSLTLGEDGTVIGAIKADTVHVRGRIDGRINAATVELAATAVVTGDILHDTIGVESGARIDGHLKPRPAAEAKAPAADGAKPSLVVTNA</sequence>
<dbReference type="PANTHER" id="PTHR35024">
    <property type="entry name" value="HYPOTHETICAL CYTOSOLIC PROTEIN"/>
    <property type="match status" value="1"/>
</dbReference>
<name>A0A317E9F7_9PROT</name>
<accession>A0A317E9F7</accession>
<feature type="compositionally biased region" description="Low complexity" evidence="2">
    <location>
        <begin position="127"/>
        <end position="138"/>
    </location>
</feature>
<dbReference type="OrthoDB" id="5738271at2"/>
<comment type="similarity">
    <text evidence="1">Belongs to the bactofilin family.</text>
</comment>
<gene>
    <name evidence="3" type="ORF">DKG75_04010</name>
</gene>
<dbReference type="PANTHER" id="PTHR35024:SF4">
    <property type="entry name" value="POLYMER-FORMING CYTOSKELETAL PROTEIN"/>
    <property type="match status" value="1"/>
</dbReference>
<dbReference type="Proteomes" id="UP000246077">
    <property type="component" value="Unassembled WGS sequence"/>
</dbReference>
<keyword evidence="4" id="KW-1185">Reference proteome</keyword>
<feature type="region of interest" description="Disordered" evidence="2">
    <location>
        <begin position="123"/>
        <end position="145"/>
    </location>
</feature>
<evidence type="ECO:0000313" key="4">
    <source>
        <dbReference type="Proteomes" id="UP000246077"/>
    </source>
</evidence>
<dbReference type="EMBL" id="QGLF01000001">
    <property type="protein sequence ID" value="PWR23738.1"/>
    <property type="molecule type" value="Genomic_DNA"/>
</dbReference>
<proteinExistence type="inferred from homology"/>
<evidence type="ECO:0000256" key="2">
    <source>
        <dbReference type="SAM" id="MobiDB-lite"/>
    </source>
</evidence>
<reference evidence="4" key="1">
    <citation type="submission" date="2018-05" db="EMBL/GenBank/DDBJ databases">
        <title>Zavarzinia sp. HR-AS.</title>
        <authorList>
            <person name="Lee Y."/>
            <person name="Jeon C.O."/>
        </authorList>
    </citation>
    <scope>NUCLEOTIDE SEQUENCE [LARGE SCALE GENOMIC DNA]</scope>
    <source>
        <strain evidence="4">DSM 1231</strain>
    </source>
</reference>
<evidence type="ECO:0000313" key="3">
    <source>
        <dbReference type="EMBL" id="PWR23738.1"/>
    </source>
</evidence>
<dbReference type="InterPro" id="IPR007607">
    <property type="entry name" value="BacA/B"/>
</dbReference>
<organism evidence="3 4">
    <name type="scientific">Zavarzinia compransoris</name>
    <dbReference type="NCBI Taxonomy" id="1264899"/>
    <lineage>
        <taxon>Bacteria</taxon>
        <taxon>Pseudomonadati</taxon>
        <taxon>Pseudomonadota</taxon>
        <taxon>Alphaproteobacteria</taxon>
        <taxon>Rhodospirillales</taxon>
        <taxon>Zavarziniaceae</taxon>
        <taxon>Zavarzinia</taxon>
    </lineage>
</organism>